<dbReference type="AlphaFoldDB" id="A0A653CZ72"/>
<name>A0A653CZ72_CALMS</name>
<proteinExistence type="predicted"/>
<accession>A0A653CZ72</accession>
<sequence length="64" mass="7630">MPQLAETCQLALKQGQRVLDFEKKKYDIKVTYDSNNACCNDDEEDEGLEEFDEYLDWRTKKSYK</sequence>
<protein>
    <submittedName>
        <fullName evidence="1">Uncharacterized protein</fullName>
    </submittedName>
</protein>
<organism evidence="1 2">
    <name type="scientific">Callosobruchus maculatus</name>
    <name type="common">Southern cowpea weevil</name>
    <name type="synonym">Pulse bruchid</name>
    <dbReference type="NCBI Taxonomy" id="64391"/>
    <lineage>
        <taxon>Eukaryota</taxon>
        <taxon>Metazoa</taxon>
        <taxon>Ecdysozoa</taxon>
        <taxon>Arthropoda</taxon>
        <taxon>Hexapoda</taxon>
        <taxon>Insecta</taxon>
        <taxon>Pterygota</taxon>
        <taxon>Neoptera</taxon>
        <taxon>Endopterygota</taxon>
        <taxon>Coleoptera</taxon>
        <taxon>Polyphaga</taxon>
        <taxon>Cucujiformia</taxon>
        <taxon>Chrysomeloidea</taxon>
        <taxon>Chrysomelidae</taxon>
        <taxon>Bruchinae</taxon>
        <taxon>Bruchini</taxon>
        <taxon>Callosobruchus</taxon>
    </lineage>
</organism>
<dbReference type="Proteomes" id="UP000410492">
    <property type="component" value="Unassembled WGS sequence"/>
</dbReference>
<evidence type="ECO:0000313" key="2">
    <source>
        <dbReference type="Proteomes" id="UP000410492"/>
    </source>
</evidence>
<evidence type="ECO:0000313" key="1">
    <source>
        <dbReference type="EMBL" id="VEN53225.1"/>
    </source>
</evidence>
<gene>
    <name evidence="1" type="ORF">CALMAC_LOCUS13103</name>
</gene>
<keyword evidence="2" id="KW-1185">Reference proteome</keyword>
<reference evidence="1 2" key="1">
    <citation type="submission" date="2019-01" db="EMBL/GenBank/DDBJ databases">
        <authorList>
            <person name="Sayadi A."/>
        </authorList>
    </citation>
    <scope>NUCLEOTIDE SEQUENCE [LARGE SCALE GENOMIC DNA]</scope>
</reference>
<dbReference type="EMBL" id="CAACVG010009430">
    <property type="protein sequence ID" value="VEN53225.1"/>
    <property type="molecule type" value="Genomic_DNA"/>
</dbReference>